<accession>A0ABU5ATC8</accession>
<proteinExistence type="predicted"/>
<evidence type="ECO:0000313" key="2">
    <source>
        <dbReference type="Proteomes" id="UP001276564"/>
    </source>
</evidence>
<comment type="caution">
    <text evidence="1">The sequence shown here is derived from an EMBL/GenBank/DDBJ whole genome shotgun (WGS) entry which is preliminary data.</text>
</comment>
<protein>
    <submittedName>
        <fullName evidence="1">DUF982 domain-containing protein</fullName>
    </submittedName>
</protein>
<gene>
    <name evidence="1" type="ORF">RFM23_23290</name>
</gene>
<name>A0ABU5ATC8_9HYPH</name>
<dbReference type="Proteomes" id="UP001276564">
    <property type="component" value="Unassembled WGS sequence"/>
</dbReference>
<keyword evidence="2" id="KW-1185">Reference proteome</keyword>
<evidence type="ECO:0000313" key="1">
    <source>
        <dbReference type="EMBL" id="MDX8540552.1"/>
    </source>
</evidence>
<sequence>MIEDLPFDPPIAVAVGAGFKRDIASLAEMQNFLKEWPPAEDTRLQKIAIKACEAARAGHVTIEQTRRAFMAFAKAAGIVWTGVDPVTTLRRAKVRTIRAARAPHERHTR</sequence>
<reference evidence="1 2" key="1">
    <citation type="submission" date="2023-08" db="EMBL/GenBank/DDBJ databases">
        <title>Implementing the SeqCode for naming new Mesorhizobium species isolated from Vachellia karroo root nodules.</title>
        <authorList>
            <person name="Van Lill M."/>
        </authorList>
    </citation>
    <scope>NUCLEOTIDE SEQUENCE [LARGE SCALE GENOMIC DNA]</scope>
    <source>
        <strain evidence="1 2">VK4B</strain>
    </source>
</reference>
<dbReference type="RefSeq" id="WP_245478377.1">
    <property type="nucleotide sequence ID" value="NZ_JAVIIP010000014.1"/>
</dbReference>
<organism evidence="1 2">
    <name type="scientific">Mesorhizobium abyssinicae</name>
    <dbReference type="NCBI Taxonomy" id="1209958"/>
    <lineage>
        <taxon>Bacteria</taxon>
        <taxon>Pseudomonadati</taxon>
        <taxon>Pseudomonadota</taxon>
        <taxon>Alphaproteobacteria</taxon>
        <taxon>Hyphomicrobiales</taxon>
        <taxon>Phyllobacteriaceae</taxon>
        <taxon>Mesorhizobium</taxon>
    </lineage>
</organism>
<dbReference type="InterPro" id="IPR010385">
    <property type="entry name" value="DUF982"/>
</dbReference>
<dbReference type="EMBL" id="JAVIIP010000014">
    <property type="protein sequence ID" value="MDX8540552.1"/>
    <property type="molecule type" value="Genomic_DNA"/>
</dbReference>
<dbReference type="Pfam" id="PF06169">
    <property type="entry name" value="DUF982"/>
    <property type="match status" value="1"/>
</dbReference>
<dbReference type="Gene3D" id="6.10.250.730">
    <property type="match status" value="1"/>
</dbReference>